<dbReference type="PANTHER" id="PTHR31837:SF3">
    <property type="entry name" value="CYTOCHROME B-245 CHAPERONE 1"/>
    <property type="match status" value="1"/>
</dbReference>
<dbReference type="EMBL" id="JBAMIC010000002">
    <property type="protein sequence ID" value="KAK7112790.1"/>
    <property type="molecule type" value="Genomic_DNA"/>
</dbReference>
<reference evidence="13 14" key="1">
    <citation type="submission" date="2024-02" db="EMBL/GenBank/DDBJ databases">
        <title>Chromosome-scale genome assembly of the rough periwinkle Littorina saxatilis.</title>
        <authorList>
            <person name="De Jode A."/>
            <person name="Faria R."/>
            <person name="Formenti G."/>
            <person name="Sims Y."/>
            <person name="Smith T.P."/>
            <person name="Tracey A."/>
            <person name="Wood J.M.D."/>
            <person name="Zagrodzka Z.B."/>
            <person name="Johannesson K."/>
            <person name="Butlin R.K."/>
            <person name="Leder E.H."/>
        </authorList>
    </citation>
    <scope>NUCLEOTIDE SEQUENCE [LARGE SCALE GENOMIC DNA]</scope>
    <source>
        <strain evidence="13">Snail1</strain>
        <tissue evidence="13">Muscle</tissue>
    </source>
</reference>
<keyword evidence="7 12" id="KW-1133">Transmembrane helix</keyword>
<comment type="caution">
    <text evidence="13">The sequence shown here is derived from an EMBL/GenBank/DDBJ whole genome shotgun (WGS) entry which is preliminary data.</text>
</comment>
<evidence type="ECO:0000256" key="11">
    <source>
        <dbReference type="SAM" id="MobiDB-lite"/>
    </source>
</evidence>
<accession>A0AAN9GN73</accession>
<dbReference type="PANTHER" id="PTHR31837">
    <property type="entry name" value="CYTOCHROME B-245 CHAPERONE 1"/>
    <property type="match status" value="1"/>
</dbReference>
<dbReference type="AlphaFoldDB" id="A0AAN9GN73"/>
<evidence type="ECO:0000313" key="14">
    <source>
        <dbReference type="Proteomes" id="UP001374579"/>
    </source>
</evidence>
<evidence type="ECO:0000256" key="5">
    <source>
        <dbReference type="ARBA" id="ARBA00022824"/>
    </source>
</evidence>
<evidence type="ECO:0000256" key="1">
    <source>
        <dbReference type="ARBA" id="ARBA00004389"/>
    </source>
</evidence>
<keyword evidence="3" id="KW-0399">Innate immunity</keyword>
<name>A0AAN9GN73_9CAEN</name>
<keyword evidence="6" id="KW-0391">Immunity</keyword>
<keyword evidence="8 12" id="KW-0472">Membrane</keyword>
<dbReference type="GO" id="GO:0045087">
    <property type="term" value="P:innate immune response"/>
    <property type="evidence" value="ECO:0007669"/>
    <property type="project" value="UniProtKB-KW"/>
</dbReference>
<evidence type="ECO:0000256" key="12">
    <source>
        <dbReference type="SAM" id="Phobius"/>
    </source>
</evidence>
<keyword evidence="9" id="KW-0143">Chaperone</keyword>
<feature type="transmembrane region" description="Helical" evidence="12">
    <location>
        <begin position="21"/>
        <end position="40"/>
    </location>
</feature>
<dbReference type="InterPro" id="IPR027846">
    <property type="entry name" value="Cybc1"/>
</dbReference>
<dbReference type="Proteomes" id="UP001374579">
    <property type="component" value="Unassembled WGS sequence"/>
</dbReference>
<dbReference type="GO" id="GO:0005789">
    <property type="term" value="C:endoplasmic reticulum membrane"/>
    <property type="evidence" value="ECO:0007669"/>
    <property type="project" value="UniProtKB-SubCell"/>
</dbReference>
<sequence>MGYVTIKVNTKDQLCLCREPNHWSWGVLFGALGIGCGAAFYGTDYFLWKVAYVVGALYAGLLWMEGWEECELDKKTGEMKITRKTVFQKLLPQYADQKIVVVQLDDIVGVRVDEEDVRYFGKSHIVVFLLSTGAIIGVTESHTFGSSKEHYEVADTLRTFLELDQPTQQVQDTDDYLGDGSSSDDSFEQVDRMDLEADLDLDPPTAPSPQ</sequence>
<keyword evidence="5" id="KW-0256">Endoplasmic reticulum</keyword>
<proteinExistence type="inferred from homology"/>
<evidence type="ECO:0000256" key="10">
    <source>
        <dbReference type="ARBA" id="ARBA00030424"/>
    </source>
</evidence>
<keyword evidence="4 12" id="KW-0812">Transmembrane</keyword>
<evidence type="ECO:0000313" key="13">
    <source>
        <dbReference type="EMBL" id="KAK7112790.1"/>
    </source>
</evidence>
<protein>
    <recommendedName>
        <fullName evidence="10">Essential for reactive oxygen species protein</fullName>
    </recommendedName>
</protein>
<evidence type="ECO:0000256" key="3">
    <source>
        <dbReference type="ARBA" id="ARBA00022588"/>
    </source>
</evidence>
<organism evidence="13 14">
    <name type="scientific">Littorina saxatilis</name>
    <dbReference type="NCBI Taxonomy" id="31220"/>
    <lineage>
        <taxon>Eukaryota</taxon>
        <taxon>Metazoa</taxon>
        <taxon>Spiralia</taxon>
        <taxon>Lophotrochozoa</taxon>
        <taxon>Mollusca</taxon>
        <taxon>Gastropoda</taxon>
        <taxon>Caenogastropoda</taxon>
        <taxon>Littorinimorpha</taxon>
        <taxon>Littorinoidea</taxon>
        <taxon>Littorinidae</taxon>
        <taxon>Littorina</taxon>
    </lineage>
</organism>
<evidence type="ECO:0000256" key="4">
    <source>
        <dbReference type="ARBA" id="ARBA00022692"/>
    </source>
</evidence>
<evidence type="ECO:0000256" key="2">
    <source>
        <dbReference type="ARBA" id="ARBA00009907"/>
    </source>
</evidence>
<feature type="region of interest" description="Disordered" evidence="11">
    <location>
        <begin position="168"/>
        <end position="210"/>
    </location>
</feature>
<comment type="subcellular location">
    <subcellularLocation>
        <location evidence="1">Endoplasmic reticulum membrane</location>
        <topology evidence="1">Single-pass membrane protein</topology>
    </subcellularLocation>
</comment>
<comment type="similarity">
    <text evidence="2">Belongs to the CYBC1 family.</text>
</comment>
<dbReference type="Pfam" id="PF15169">
    <property type="entry name" value="Cybc1_Eros"/>
    <property type="match status" value="1"/>
</dbReference>
<evidence type="ECO:0000256" key="6">
    <source>
        <dbReference type="ARBA" id="ARBA00022859"/>
    </source>
</evidence>
<gene>
    <name evidence="13" type="ORF">V1264_012182</name>
</gene>
<keyword evidence="14" id="KW-1185">Reference proteome</keyword>
<evidence type="ECO:0000256" key="7">
    <source>
        <dbReference type="ARBA" id="ARBA00022989"/>
    </source>
</evidence>
<evidence type="ECO:0000256" key="9">
    <source>
        <dbReference type="ARBA" id="ARBA00023186"/>
    </source>
</evidence>
<evidence type="ECO:0000256" key="8">
    <source>
        <dbReference type="ARBA" id="ARBA00023136"/>
    </source>
</evidence>